<evidence type="ECO:0000256" key="1">
    <source>
        <dbReference type="ARBA" id="ARBA00022670"/>
    </source>
</evidence>
<dbReference type="GO" id="GO:0008236">
    <property type="term" value="F:serine-type peptidase activity"/>
    <property type="evidence" value="ECO:0000318"/>
    <property type="project" value="GO_Central"/>
</dbReference>
<dbReference type="Proteomes" id="UP000001593">
    <property type="component" value="Unassembled WGS sequence"/>
</dbReference>
<dbReference type="Gene3D" id="2.40.10.10">
    <property type="entry name" value="Trypsin-like serine proteases"/>
    <property type="match status" value="1"/>
</dbReference>
<evidence type="ECO:0000256" key="2">
    <source>
        <dbReference type="ARBA" id="ARBA00022801"/>
    </source>
</evidence>
<dbReference type="PROSITE" id="PS00134">
    <property type="entry name" value="TRYPSIN_HIS"/>
    <property type="match status" value="1"/>
</dbReference>
<keyword evidence="7" id="KW-1185">Reference proteome</keyword>
<organism evidence="6 7">
    <name type="scientific">Nematostella vectensis</name>
    <name type="common">Starlet sea anemone</name>
    <dbReference type="NCBI Taxonomy" id="45351"/>
    <lineage>
        <taxon>Eukaryota</taxon>
        <taxon>Metazoa</taxon>
        <taxon>Cnidaria</taxon>
        <taxon>Anthozoa</taxon>
        <taxon>Hexacorallia</taxon>
        <taxon>Actiniaria</taxon>
        <taxon>Edwardsiidae</taxon>
        <taxon>Nematostella</taxon>
    </lineage>
</organism>
<dbReference type="PROSITE" id="PS50240">
    <property type="entry name" value="TRYPSIN_DOM"/>
    <property type="match status" value="1"/>
</dbReference>
<dbReference type="SMART" id="SM00020">
    <property type="entry name" value="Tryp_SPc"/>
    <property type="match status" value="1"/>
</dbReference>
<dbReference type="FunFam" id="2.40.10.10:FF:000003">
    <property type="entry name" value="Transmembrane serine protease 3"/>
    <property type="match status" value="1"/>
</dbReference>
<dbReference type="GO" id="GO:0004252">
    <property type="term" value="F:serine-type endopeptidase activity"/>
    <property type="evidence" value="ECO:0007669"/>
    <property type="project" value="InterPro"/>
</dbReference>
<dbReference type="Pfam" id="PF00089">
    <property type="entry name" value="Trypsin"/>
    <property type="match status" value="1"/>
</dbReference>
<feature type="domain" description="Peptidase S1" evidence="5">
    <location>
        <begin position="33"/>
        <end position="270"/>
    </location>
</feature>
<reference evidence="6 7" key="1">
    <citation type="journal article" date="2007" name="Science">
        <title>Sea anemone genome reveals ancestral eumetazoan gene repertoire and genomic organization.</title>
        <authorList>
            <person name="Putnam N.H."/>
            <person name="Srivastava M."/>
            <person name="Hellsten U."/>
            <person name="Dirks B."/>
            <person name="Chapman J."/>
            <person name="Salamov A."/>
            <person name="Terry A."/>
            <person name="Shapiro H."/>
            <person name="Lindquist E."/>
            <person name="Kapitonov V.V."/>
            <person name="Jurka J."/>
            <person name="Genikhovich G."/>
            <person name="Grigoriev I.V."/>
            <person name="Lucas S.M."/>
            <person name="Steele R.E."/>
            <person name="Finnerty J.R."/>
            <person name="Technau U."/>
            <person name="Martindale M.Q."/>
            <person name="Rokhsar D.S."/>
        </authorList>
    </citation>
    <scope>NUCLEOTIDE SEQUENCE [LARGE SCALE GENOMIC DNA]</scope>
    <source>
        <strain evidence="7">CH2 X CH6</strain>
    </source>
</reference>
<keyword evidence="2" id="KW-0378">Hydrolase</keyword>
<keyword evidence="1" id="KW-0645">Protease</keyword>
<dbReference type="InterPro" id="IPR043504">
    <property type="entry name" value="Peptidase_S1_PA_chymotrypsin"/>
</dbReference>
<evidence type="ECO:0000259" key="5">
    <source>
        <dbReference type="PROSITE" id="PS50240"/>
    </source>
</evidence>
<dbReference type="OMA" id="ACRRIMG"/>
<accession>A7RJY0</accession>
<evidence type="ECO:0000313" key="7">
    <source>
        <dbReference type="Proteomes" id="UP000001593"/>
    </source>
</evidence>
<dbReference type="eggNOG" id="KOG3627">
    <property type="taxonomic scope" value="Eukaryota"/>
</dbReference>
<dbReference type="InterPro" id="IPR001254">
    <property type="entry name" value="Trypsin_dom"/>
</dbReference>
<name>A7RJY0_NEMVE</name>
<gene>
    <name evidence="6" type="ORF">NEMVEDRAFT_v1g198217</name>
</gene>
<dbReference type="STRING" id="45351.A7RJY0"/>
<dbReference type="CDD" id="cd00190">
    <property type="entry name" value="Tryp_SPc"/>
    <property type="match status" value="1"/>
</dbReference>
<evidence type="ECO:0000313" key="6">
    <source>
        <dbReference type="EMBL" id="EDO48058.1"/>
    </source>
</evidence>
<protein>
    <recommendedName>
        <fullName evidence="5">Peptidase S1 domain-containing protein</fullName>
    </recommendedName>
</protein>
<keyword evidence="4" id="KW-1015">Disulfide bond</keyword>
<dbReference type="InterPro" id="IPR009003">
    <property type="entry name" value="Peptidase_S1_PA"/>
</dbReference>
<dbReference type="PANTHER" id="PTHR24252:SF7">
    <property type="entry name" value="HYALIN"/>
    <property type="match status" value="1"/>
</dbReference>
<dbReference type="GO" id="GO:0006508">
    <property type="term" value="P:proteolysis"/>
    <property type="evidence" value="ECO:0007669"/>
    <property type="project" value="UniProtKB-KW"/>
</dbReference>
<proteinExistence type="predicted"/>
<evidence type="ECO:0000256" key="4">
    <source>
        <dbReference type="ARBA" id="ARBA00023157"/>
    </source>
</evidence>
<dbReference type="AlphaFoldDB" id="A7RJY0"/>
<dbReference type="PRINTS" id="PR00722">
    <property type="entry name" value="CHYMOTRYPSIN"/>
</dbReference>
<dbReference type="HOGENOM" id="CLU_006842_0_4_1"/>
<dbReference type="InParanoid" id="A7RJY0"/>
<dbReference type="PROSITE" id="PS51257">
    <property type="entry name" value="PROKAR_LIPOPROTEIN"/>
    <property type="match status" value="1"/>
</dbReference>
<dbReference type="InterPro" id="IPR001314">
    <property type="entry name" value="Peptidase_S1A"/>
</dbReference>
<keyword evidence="3" id="KW-0720">Serine protease</keyword>
<sequence length="286" mass="31267">MARRKTTRGLTWSHCGKRFVPPSSSTASACRRIMGGQRSTIEQHPWMVAMMLDSAQACGGSLVAEDWIVTAAHCFDSTLDRLRWRVVAGNDMPSKAVNTTGVSAIWRHPQYKSNIASLESGPCDYDVALVKLEKSVATTPKTVPICLVPRDTPRDLKRDCYVAGWGRRSFGGEQSLALREVQVHMVPRELCNSANSYGGVIHERALCAGPREGGCGPCQFDSGGPLACSEGGLWYMYGIVSYGVGCGVANKFGVYSNMYELTDWVRDTISRHEPNLAQNQNKASLL</sequence>
<dbReference type="SUPFAM" id="SSF50494">
    <property type="entry name" value="Trypsin-like serine proteases"/>
    <property type="match status" value="1"/>
</dbReference>
<dbReference type="PANTHER" id="PTHR24252">
    <property type="entry name" value="ACROSIN-RELATED"/>
    <property type="match status" value="1"/>
</dbReference>
<evidence type="ECO:0000256" key="3">
    <source>
        <dbReference type="ARBA" id="ARBA00022825"/>
    </source>
</evidence>
<dbReference type="PhylomeDB" id="A7RJY0"/>
<dbReference type="InterPro" id="IPR018114">
    <property type="entry name" value="TRYPSIN_HIS"/>
</dbReference>
<dbReference type="EMBL" id="DS469515">
    <property type="protein sequence ID" value="EDO48058.1"/>
    <property type="molecule type" value="Genomic_DNA"/>
</dbReference>